<dbReference type="SUPFAM" id="SSF46689">
    <property type="entry name" value="Homeodomain-like"/>
    <property type="match status" value="1"/>
</dbReference>
<dbReference type="RefSeq" id="WP_377872875.1">
    <property type="nucleotide sequence ID" value="NZ_JBHMAY010000042.1"/>
</dbReference>
<dbReference type="Proteomes" id="UP001595764">
    <property type="component" value="Unassembled WGS sequence"/>
</dbReference>
<evidence type="ECO:0000256" key="1">
    <source>
        <dbReference type="ARBA" id="ARBA00023015"/>
    </source>
</evidence>
<dbReference type="PROSITE" id="PS50977">
    <property type="entry name" value="HTH_TETR_2"/>
    <property type="match status" value="1"/>
</dbReference>
<evidence type="ECO:0000256" key="2">
    <source>
        <dbReference type="ARBA" id="ARBA00023125"/>
    </source>
</evidence>
<dbReference type="Gene3D" id="1.10.357.10">
    <property type="entry name" value="Tetracycline Repressor, domain 2"/>
    <property type="match status" value="1"/>
</dbReference>
<dbReference type="EMBL" id="JBHRWI010000001">
    <property type="protein sequence ID" value="MFC3508587.1"/>
    <property type="molecule type" value="Genomic_DNA"/>
</dbReference>
<gene>
    <name evidence="6" type="ORF">ACFORO_00295</name>
</gene>
<keyword evidence="3" id="KW-0804">Transcription</keyword>
<dbReference type="InterPro" id="IPR009057">
    <property type="entry name" value="Homeodomain-like_sf"/>
</dbReference>
<dbReference type="InterPro" id="IPR023772">
    <property type="entry name" value="DNA-bd_HTH_TetR-type_CS"/>
</dbReference>
<keyword evidence="7" id="KW-1185">Reference proteome</keyword>
<evidence type="ECO:0000313" key="6">
    <source>
        <dbReference type="EMBL" id="MFC3508587.1"/>
    </source>
</evidence>
<dbReference type="InterPro" id="IPR001647">
    <property type="entry name" value="HTH_TetR"/>
</dbReference>
<comment type="caution">
    <text evidence="6">The sequence shown here is derived from an EMBL/GenBank/DDBJ whole genome shotgun (WGS) entry which is preliminary data.</text>
</comment>
<name>A0ABV7Q5L7_9PSEU</name>
<evidence type="ECO:0000313" key="7">
    <source>
        <dbReference type="Proteomes" id="UP001595764"/>
    </source>
</evidence>
<dbReference type="PRINTS" id="PR00455">
    <property type="entry name" value="HTHTETR"/>
</dbReference>
<feature type="DNA-binding region" description="H-T-H motif" evidence="4">
    <location>
        <begin position="33"/>
        <end position="52"/>
    </location>
</feature>
<evidence type="ECO:0000256" key="3">
    <source>
        <dbReference type="ARBA" id="ARBA00023163"/>
    </source>
</evidence>
<feature type="domain" description="HTH tetR-type" evidence="5">
    <location>
        <begin position="10"/>
        <end position="70"/>
    </location>
</feature>
<reference evidence="7" key="1">
    <citation type="journal article" date="2019" name="Int. J. Syst. Evol. Microbiol.">
        <title>The Global Catalogue of Microorganisms (GCM) 10K type strain sequencing project: providing services to taxonomists for standard genome sequencing and annotation.</title>
        <authorList>
            <consortium name="The Broad Institute Genomics Platform"/>
            <consortium name="The Broad Institute Genome Sequencing Center for Infectious Disease"/>
            <person name="Wu L."/>
            <person name="Ma J."/>
        </authorList>
    </citation>
    <scope>NUCLEOTIDE SEQUENCE [LARGE SCALE GENOMIC DNA]</scope>
    <source>
        <strain evidence="7">CGMCC 4.7682</strain>
    </source>
</reference>
<keyword evidence="1" id="KW-0805">Transcription regulation</keyword>
<dbReference type="PANTHER" id="PTHR30055:SF234">
    <property type="entry name" value="HTH-TYPE TRANSCRIPTIONAL REGULATOR BETI"/>
    <property type="match status" value="1"/>
</dbReference>
<keyword evidence="2 4" id="KW-0238">DNA-binding</keyword>
<accession>A0ABV7Q5L7</accession>
<sequence length="214" mass="23333">MSGLRERKRRRTRETIASAALRLFRESGFDGVSVADIAAEAEISKPTLFAYFPTKEDLVIHQFADDNGPAEIVRARPDGVSALSALERSFLDRLAEQDPLTGLNDSPDAITCHTLLYSTPALLARLATYLLAKEQELVEELQASCGIEDEFTARLVAAQIFGAQRILGFHNAREIRAGRSADETYPDAVARAEAAYRVLRDGLSSVLGQSAGHS</sequence>
<protein>
    <submittedName>
        <fullName evidence="6">TetR/AcrR family transcriptional regulator</fullName>
    </submittedName>
</protein>
<evidence type="ECO:0000259" key="5">
    <source>
        <dbReference type="PROSITE" id="PS50977"/>
    </source>
</evidence>
<dbReference type="PROSITE" id="PS01081">
    <property type="entry name" value="HTH_TETR_1"/>
    <property type="match status" value="1"/>
</dbReference>
<proteinExistence type="predicted"/>
<dbReference type="Pfam" id="PF00440">
    <property type="entry name" value="TetR_N"/>
    <property type="match status" value="1"/>
</dbReference>
<organism evidence="6 7">
    <name type="scientific">Amycolatopsis halotolerans</name>
    <dbReference type="NCBI Taxonomy" id="330083"/>
    <lineage>
        <taxon>Bacteria</taxon>
        <taxon>Bacillati</taxon>
        <taxon>Actinomycetota</taxon>
        <taxon>Actinomycetes</taxon>
        <taxon>Pseudonocardiales</taxon>
        <taxon>Pseudonocardiaceae</taxon>
        <taxon>Amycolatopsis</taxon>
    </lineage>
</organism>
<dbReference type="Gene3D" id="1.10.10.60">
    <property type="entry name" value="Homeodomain-like"/>
    <property type="match status" value="1"/>
</dbReference>
<dbReference type="InterPro" id="IPR050109">
    <property type="entry name" value="HTH-type_TetR-like_transc_reg"/>
</dbReference>
<evidence type="ECO:0000256" key="4">
    <source>
        <dbReference type="PROSITE-ProRule" id="PRU00335"/>
    </source>
</evidence>
<dbReference type="PANTHER" id="PTHR30055">
    <property type="entry name" value="HTH-TYPE TRANSCRIPTIONAL REGULATOR RUTR"/>
    <property type="match status" value="1"/>
</dbReference>